<dbReference type="PROSITE" id="PS50235">
    <property type="entry name" value="USP_3"/>
    <property type="match status" value="1"/>
</dbReference>
<dbReference type="Gene3D" id="3.90.70.10">
    <property type="entry name" value="Cysteine proteinases"/>
    <property type="match status" value="1"/>
</dbReference>
<evidence type="ECO:0000256" key="3">
    <source>
        <dbReference type="ARBA" id="ARBA00012759"/>
    </source>
</evidence>
<name>A0A9Q0N1R9_9DIPT</name>
<feature type="compositionally biased region" description="Polar residues" evidence="8">
    <location>
        <begin position="164"/>
        <end position="190"/>
    </location>
</feature>
<comment type="caution">
    <text evidence="10">The sequence shown here is derived from an EMBL/GenBank/DDBJ whole genome shotgun (WGS) entry which is preliminary data.</text>
</comment>
<feature type="compositionally biased region" description="Polar residues" evidence="8">
    <location>
        <begin position="654"/>
        <end position="672"/>
    </location>
</feature>
<protein>
    <recommendedName>
        <fullName evidence="3">ubiquitinyl hydrolase 1</fullName>
        <ecNumber evidence="3">3.4.19.12</ecNumber>
    </recommendedName>
</protein>
<dbReference type="InterPro" id="IPR001394">
    <property type="entry name" value="Peptidase_C19_UCH"/>
</dbReference>
<keyword evidence="4" id="KW-0645">Protease</keyword>
<dbReference type="GO" id="GO:0004843">
    <property type="term" value="F:cysteine-type deubiquitinase activity"/>
    <property type="evidence" value="ECO:0007669"/>
    <property type="project" value="UniProtKB-EC"/>
</dbReference>
<accession>A0A9Q0N1R9</accession>
<dbReference type="GO" id="GO:0016579">
    <property type="term" value="P:protein deubiquitination"/>
    <property type="evidence" value="ECO:0007669"/>
    <property type="project" value="InterPro"/>
</dbReference>
<dbReference type="GO" id="GO:0006508">
    <property type="term" value="P:proteolysis"/>
    <property type="evidence" value="ECO:0007669"/>
    <property type="project" value="UniProtKB-KW"/>
</dbReference>
<evidence type="ECO:0000256" key="4">
    <source>
        <dbReference type="ARBA" id="ARBA00022670"/>
    </source>
</evidence>
<dbReference type="InterPro" id="IPR038765">
    <property type="entry name" value="Papain-like_cys_pep_sf"/>
</dbReference>
<proteinExistence type="inferred from homology"/>
<feature type="compositionally biased region" description="Low complexity" evidence="8">
    <location>
        <begin position="139"/>
        <end position="149"/>
    </location>
</feature>
<comment type="catalytic activity">
    <reaction evidence="1">
        <text>Thiol-dependent hydrolysis of ester, thioester, amide, peptide and isopeptide bonds formed by the C-terminal Gly of ubiquitin (a 76-residue protein attached to proteins as an intracellular targeting signal).</text>
        <dbReference type="EC" id="3.4.19.12"/>
    </reaction>
</comment>
<feature type="region of interest" description="Disordered" evidence="8">
    <location>
        <begin position="857"/>
        <end position="906"/>
    </location>
</feature>
<dbReference type="InterPro" id="IPR050164">
    <property type="entry name" value="Peptidase_C19"/>
</dbReference>
<feature type="compositionally biased region" description="Polar residues" evidence="8">
    <location>
        <begin position="857"/>
        <end position="874"/>
    </location>
</feature>
<evidence type="ECO:0000313" key="11">
    <source>
        <dbReference type="Proteomes" id="UP001151699"/>
    </source>
</evidence>
<evidence type="ECO:0000256" key="2">
    <source>
        <dbReference type="ARBA" id="ARBA00005427"/>
    </source>
</evidence>
<dbReference type="PANTHER" id="PTHR24006:SF687">
    <property type="entry name" value="UBIQUITIN CARBOXYL-TERMINAL HYDROLASE 10"/>
    <property type="match status" value="1"/>
</dbReference>
<feature type="region of interest" description="Disordered" evidence="8">
    <location>
        <begin position="645"/>
        <end position="754"/>
    </location>
</feature>
<dbReference type="GO" id="GO:0010506">
    <property type="term" value="P:regulation of autophagy"/>
    <property type="evidence" value="ECO:0007669"/>
    <property type="project" value="TreeGrafter"/>
</dbReference>
<dbReference type="GO" id="GO:0005634">
    <property type="term" value="C:nucleus"/>
    <property type="evidence" value="ECO:0007669"/>
    <property type="project" value="TreeGrafter"/>
</dbReference>
<dbReference type="Pfam" id="PF00443">
    <property type="entry name" value="UCH"/>
    <property type="match status" value="1"/>
</dbReference>
<dbReference type="SUPFAM" id="SSF54001">
    <property type="entry name" value="Cysteine proteinases"/>
    <property type="match status" value="1"/>
</dbReference>
<gene>
    <name evidence="10" type="primary">usp10-a</name>
    <name evidence="10" type="ORF">Bhyg_07009</name>
</gene>
<keyword evidence="7" id="KW-0788">Thiol protease</keyword>
<dbReference type="InterPro" id="IPR028889">
    <property type="entry name" value="USP"/>
</dbReference>
<evidence type="ECO:0000256" key="8">
    <source>
        <dbReference type="SAM" id="MobiDB-lite"/>
    </source>
</evidence>
<feature type="region of interest" description="Disordered" evidence="8">
    <location>
        <begin position="132"/>
        <end position="196"/>
    </location>
</feature>
<dbReference type="EC" id="3.4.19.12" evidence="3"/>
<feature type="domain" description="USP" evidence="9">
    <location>
        <begin position="929"/>
        <end position="1300"/>
    </location>
</feature>
<feature type="region of interest" description="Disordered" evidence="8">
    <location>
        <begin position="264"/>
        <end position="306"/>
    </location>
</feature>
<sequence>MVFCLFYVYKCNLSSKTIKKSHLLKVTNFDDYPYVLKKQPDQYEFLDLSDVNDDERTRLSTALQPINAASSTLLNNDVNEIVTAGIQFAPQYEYIQSNLNWPAVPYGEMHHQFTQMSYNSSVNIVESTENKNMAPHTTQQSSPQQQQQQQPPPPSAPQQQSAQNPIQSGPLQNANIPSHIAQTPPHNLYSQPPPNYVPHSGGMYQILQPGIPNVYVNNVTANVNLHGYMSHPPMTHYMSANAPPFIPAEMQQQQQQNVMHEQVQASGTTSYGRGGGMRGRGRGRGGNSRVSNRDYGSRQQNTPDVQQPVVDQQSMLQHGNLFYYPYLPHQHMQQIGIPSAQHATGNLTGQPLYASNNIIPTTFIPHQLYAYQNLMYPPMVASDYSLIDGKVDESPDNAMQQMCYHIPLEYGEHQQIDHGMHPQHPEEFMPHEDMDEYNYNQNIDHNSPHMMSPMYKEDQPYQQLHLSPEYVANVSQTLVHLSPQHPLDVPQQQQMMVMSQHQQPFGDLGGSEFDQSASPDESDICNNITASLSDPHESSYQDSIDDNFNNNIEDKIIPVMENTEVKPIPSEEVKVPVVTTINNNNSLMGSNICSNNFSSGSVIAGSGGENKSIEVPKPNPVQTQPAAVVTTADLNKLANSVNDKLVIKSDRAPSNKQSSTVSHNKKNSSSVAVTAAPPPFPQTNTRNTSTNYTPTVPKSDNAPMKETTKEVKASSEQSQKLTSVNPSALNSHQNSTESRSLKIEAPRVESNSQIVNSSDNLATMTKSTVRDESVQSPQSQIPVPMTNLANNETSSPATPVAPPTWAGLFTVKPGYASRTHSDSASKKPVAKVSPFETSLNNVPQNNLIPEGQLSYSAASSQGLPTPSANVSLSTGAHKKTVSRATIPPSKPPPTTTPTPTSQGNETSVKLGEFFHKYKVDNSSVSLRPRGLINRSNNCYMNASLQALVACPPFYNLMRSIPLNPDFLRSKTNTPTVDAMVELINEFSHLPPGARLPPNKKSHKKEDMSNDVVSEKPFEPTGIYRLWNSARPENEGRQEDAEEFLGFILNKLNDEMLELKKLVEKPTTVETNANVANGDVNGETTDDGDEWRLIGNKNKGSITRPADFGHTPLSDIFRGELRSRLQREGDHSTDVMQPFFTLQLNIEKAATVKEALENFVGKDQVDGVTCSKTNQEVMAWQQITLEKLPLVLVLHLKWFDFKLNGCTKILKTVEFPIELKFDSKIISSKKYSQKQKQYKLFAVVYHEGKEATKGHYITDAFHSGYSCWLRYDDSSVRVMNENNVLHPRVPRVPYLLYYRRSDTIGQQNNHKN</sequence>
<dbReference type="OrthoDB" id="429671at2759"/>
<dbReference type="EMBL" id="WJQU01000002">
    <property type="protein sequence ID" value="KAJ6642063.1"/>
    <property type="molecule type" value="Genomic_DNA"/>
</dbReference>
<dbReference type="GO" id="GO:0030330">
    <property type="term" value="P:DNA damage response, signal transduction by p53 class mediator"/>
    <property type="evidence" value="ECO:0007669"/>
    <property type="project" value="TreeGrafter"/>
</dbReference>
<comment type="similarity">
    <text evidence="2">Belongs to the peptidase C19 family. USP10 subfamily.</text>
</comment>
<dbReference type="PANTHER" id="PTHR24006">
    <property type="entry name" value="UBIQUITIN CARBOXYL-TERMINAL HYDROLASE"/>
    <property type="match status" value="1"/>
</dbReference>
<keyword evidence="5" id="KW-0833">Ubl conjugation pathway</keyword>
<evidence type="ECO:0000256" key="1">
    <source>
        <dbReference type="ARBA" id="ARBA00000707"/>
    </source>
</evidence>
<feature type="region of interest" description="Disordered" evidence="8">
    <location>
        <begin position="991"/>
        <end position="1013"/>
    </location>
</feature>
<evidence type="ECO:0000256" key="7">
    <source>
        <dbReference type="ARBA" id="ARBA00022807"/>
    </source>
</evidence>
<keyword evidence="11" id="KW-1185">Reference proteome</keyword>
<reference evidence="10" key="1">
    <citation type="submission" date="2022-07" db="EMBL/GenBank/DDBJ databases">
        <authorList>
            <person name="Trinca V."/>
            <person name="Uliana J.V.C."/>
            <person name="Torres T.T."/>
            <person name="Ward R.J."/>
            <person name="Monesi N."/>
        </authorList>
    </citation>
    <scope>NUCLEOTIDE SEQUENCE</scope>
    <source>
        <strain evidence="10">HSMRA1968</strain>
        <tissue evidence="10">Whole embryos</tissue>
    </source>
</reference>
<dbReference type="PROSITE" id="PS00973">
    <property type="entry name" value="USP_2"/>
    <property type="match status" value="1"/>
</dbReference>
<feature type="compositionally biased region" description="Basic and acidic residues" evidence="8">
    <location>
        <begin position="1003"/>
        <end position="1013"/>
    </location>
</feature>
<feature type="compositionally biased region" description="Polar residues" evidence="8">
    <location>
        <begin position="682"/>
        <end position="698"/>
    </location>
</feature>
<evidence type="ECO:0000256" key="6">
    <source>
        <dbReference type="ARBA" id="ARBA00022801"/>
    </source>
</evidence>
<dbReference type="GO" id="GO:0005829">
    <property type="term" value="C:cytosol"/>
    <property type="evidence" value="ECO:0007669"/>
    <property type="project" value="TreeGrafter"/>
</dbReference>
<feature type="compositionally biased region" description="Polar residues" evidence="8">
    <location>
        <begin position="714"/>
        <end position="738"/>
    </location>
</feature>
<organism evidence="10 11">
    <name type="scientific">Pseudolycoriella hygida</name>
    <dbReference type="NCBI Taxonomy" id="35572"/>
    <lineage>
        <taxon>Eukaryota</taxon>
        <taxon>Metazoa</taxon>
        <taxon>Ecdysozoa</taxon>
        <taxon>Arthropoda</taxon>
        <taxon>Hexapoda</taxon>
        <taxon>Insecta</taxon>
        <taxon>Pterygota</taxon>
        <taxon>Neoptera</taxon>
        <taxon>Endopterygota</taxon>
        <taxon>Diptera</taxon>
        <taxon>Nematocera</taxon>
        <taxon>Sciaroidea</taxon>
        <taxon>Sciaridae</taxon>
        <taxon>Pseudolycoriella</taxon>
    </lineage>
</organism>
<evidence type="ECO:0000259" key="9">
    <source>
        <dbReference type="PROSITE" id="PS50235"/>
    </source>
</evidence>
<evidence type="ECO:0000313" key="10">
    <source>
        <dbReference type="EMBL" id="KAJ6642063.1"/>
    </source>
</evidence>
<dbReference type="CDD" id="cd02257">
    <property type="entry name" value="Peptidase_C19"/>
    <property type="match status" value="1"/>
</dbReference>
<dbReference type="InterPro" id="IPR018200">
    <property type="entry name" value="USP_CS"/>
</dbReference>
<evidence type="ECO:0000256" key="5">
    <source>
        <dbReference type="ARBA" id="ARBA00022786"/>
    </source>
</evidence>
<keyword evidence="6 10" id="KW-0378">Hydrolase</keyword>
<dbReference type="Proteomes" id="UP001151699">
    <property type="component" value="Chromosome B"/>
</dbReference>
<dbReference type="FunFam" id="3.90.70.10:FF:000092">
    <property type="entry name" value="Ubiquitin carboxyl-terminal hydrolase"/>
    <property type="match status" value="1"/>
</dbReference>